<feature type="compositionally biased region" description="Low complexity" evidence="1">
    <location>
        <begin position="446"/>
        <end position="457"/>
    </location>
</feature>
<feature type="region of interest" description="Disordered" evidence="1">
    <location>
        <begin position="822"/>
        <end position="869"/>
    </location>
</feature>
<dbReference type="EMBL" id="JASWJB010000016">
    <property type="protein sequence ID" value="KAK2612452.1"/>
    <property type="molecule type" value="Genomic_DNA"/>
</dbReference>
<feature type="compositionally biased region" description="Polar residues" evidence="1">
    <location>
        <begin position="363"/>
        <end position="372"/>
    </location>
</feature>
<name>A0AAJ0CWU8_9HYPO</name>
<feature type="compositionally biased region" description="Basic and acidic residues" evidence="1">
    <location>
        <begin position="801"/>
        <end position="810"/>
    </location>
</feature>
<feature type="compositionally biased region" description="Polar residues" evidence="1">
    <location>
        <begin position="846"/>
        <end position="869"/>
    </location>
</feature>
<feature type="region of interest" description="Disordered" evidence="1">
    <location>
        <begin position="669"/>
        <end position="731"/>
    </location>
</feature>
<gene>
    <name evidence="2" type="ORF">QQS21_001556</name>
</gene>
<feature type="region of interest" description="Disordered" evidence="1">
    <location>
        <begin position="415"/>
        <end position="434"/>
    </location>
</feature>
<feature type="region of interest" description="Disordered" evidence="1">
    <location>
        <begin position="149"/>
        <end position="219"/>
    </location>
</feature>
<evidence type="ECO:0000313" key="3">
    <source>
        <dbReference type="Proteomes" id="UP001251528"/>
    </source>
</evidence>
<feature type="region of interest" description="Disordered" evidence="1">
    <location>
        <begin position="361"/>
        <end position="391"/>
    </location>
</feature>
<feature type="region of interest" description="Disordered" evidence="1">
    <location>
        <begin position="446"/>
        <end position="476"/>
    </location>
</feature>
<dbReference type="AlphaFoldDB" id="A0AAJ0CWU8"/>
<dbReference type="Proteomes" id="UP001251528">
    <property type="component" value="Unassembled WGS sequence"/>
</dbReference>
<feature type="compositionally biased region" description="Basic and acidic residues" evidence="1">
    <location>
        <begin position="714"/>
        <end position="723"/>
    </location>
</feature>
<evidence type="ECO:0000313" key="2">
    <source>
        <dbReference type="EMBL" id="KAK2612452.1"/>
    </source>
</evidence>
<keyword evidence="3" id="KW-1185">Reference proteome</keyword>
<feature type="compositionally biased region" description="Low complexity" evidence="1">
    <location>
        <begin position="288"/>
        <end position="298"/>
    </location>
</feature>
<organism evidence="2 3">
    <name type="scientific">Conoideocrella luteorostrata</name>
    <dbReference type="NCBI Taxonomy" id="1105319"/>
    <lineage>
        <taxon>Eukaryota</taxon>
        <taxon>Fungi</taxon>
        <taxon>Dikarya</taxon>
        <taxon>Ascomycota</taxon>
        <taxon>Pezizomycotina</taxon>
        <taxon>Sordariomycetes</taxon>
        <taxon>Hypocreomycetidae</taxon>
        <taxon>Hypocreales</taxon>
        <taxon>Clavicipitaceae</taxon>
        <taxon>Conoideocrella</taxon>
    </lineage>
</organism>
<feature type="region of interest" description="Disordered" evidence="1">
    <location>
        <begin position="1"/>
        <end position="59"/>
    </location>
</feature>
<feature type="compositionally biased region" description="Polar residues" evidence="1">
    <location>
        <begin position="329"/>
        <end position="339"/>
    </location>
</feature>
<protein>
    <submittedName>
        <fullName evidence="2">Uncharacterized protein</fullName>
    </submittedName>
</protein>
<sequence>MDMARSRLRSTSNGSLHNTYTAYGSHIPPSSSIPRGQVSTQRRPLRNVSQNSILPPSPGPLLSMLKTTTEMGNVGAFPLQHQQSPGTSLAYHRGPRPDLVAATPPRYNHKKCENFYYTDDHRPLRSYRDTTSEIISLYGYDNQPIYVAPGSPIMDDNSHRSYSITTNGSRHLPSQKSSGNLQSHSSGGGLQRPRSPFPYPTRLKRPGVRPSSPAVANNGSVDYSRMVELDRVSQRTIHGSYKSNSSNWPRRPPPLSLRSEFNRSTASLPSRVSPGPYYHGSGSHRSRTPSSSQSGASRYGRFEQQARIPADRGERSPSLTSIVGMYRRPSTTKASGPPTQMISQFYYDYSEDFDKPTAAVHANKQQPTTQVVPSHDDLGTDNGGHGPIAQAGSANIAHENEPIVKALQISASSKPLEEKRLEPTSDNVQASVRKEGDTHLKNLLASRRLSRSAPPSSQQGEACKDPDEKQEISLSEKSASKSELCLLSKTLGNKLAVNRLSKEVDAQTDQDATRCTFGQTIPDFASIFSSFDLLAKSPCFKATENITKQPDDTNDANSIHSVHHLGHLRHRRNMAAMRISTSDLSDESGFIVDCSSQGQQLNILSPEPISPARGLKVKNSIPQLMKALPPLPSDQLQGQRLDEDVVRERAKQSAIRRCHDLSQLRDTIQEEKHPLTETKPQLSKQEHHLERQTSVSKFKVRVKRSSSPMFTDHGASHPDDHTYPKGLQQTPVMPMKPKLKLKLSRSQLGQGRCAKGEAFMKVNRLKQCNSLADLALCSSQQAAKANNGTTDGHGAKAGSQPDKECLQSLDGPHDRLYSEVRASPQPSDQFNIPYPSSQDVDAGNKRSISSSNKDTLVQRQSCSSDTIPHQENGIRRKMSMFRLRIVESLAPNPAKKGGKVQELQHSDSHLSINVTLKDSDTNIDSMASNMDKSHKIKSDWMASRVKRWATDARKAVRSYVRRTLDRSPRWSE</sequence>
<reference evidence="2" key="1">
    <citation type="submission" date="2023-06" db="EMBL/GenBank/DDBJ databases">
        <title>Conoideocrella luteorostrata (Hypocreales: Clavicipitaceae), a potential biocontrol fungus for elongate hemlock scale in United States Christmas tree production areas.</title>
        <authorList>
            <person name="Barrett H."/>
            <person name="Lovett B."/>
            <person name="Macias A.M."/>
            <person name="Stajich J.E."/>
            <person name="Kasson M.T."/>
        </authorList>
    </citation>
    <scope>NUCLEOTIDE SEQUENCE</scope>
    <source>
        <strain evidence="2">ARSEF 14590</strain>
    </source>
</reference>
<proteinExistence type="predicted"/>
<feature type="region of interest" description="Disordered" evidence="1">
    <location>
        <begin position="784"/>
        <end position="810"/>
    </location>
</feature>
<feature type="compositionally biased region" description="Polar residues" evidence="1">
    <location>
        <begin position="160"/>
        <end position="185"/>
    </location>
</feature>
<accession>A0AAJ0CWU8</accession>
<comment type="caution">
    <text evidence="2">The sequence shown here is derived from an EMBL/GenBank/DDBJ whole genome shotgun (WGS) entry which is preliminary data.</text>
</comment>
<feature type="region of interest" description="Disordered" evidence="1">
    <location>
        <begin position="237"/>
        <end position="339"/>
    </location>
</feature>
<feature type="compositionally biased region" description="Polar residues" evidence="1">
    <location>
        <begin position="824"/>
        <end position="839"/>
    </location>
</feature>
<feature type="compositionally biased region" description="Polar residues" evidence="1">
    <location>
        <begin position="9"/>
        <end position="51"/>
    </location>
</feature>
<evidence type="ECO:0000256" key="1">
    <source>
        <dbReference type="SAM" id="MobiDB-lite"/>
    </source>
</evidence>
<feature type="compositionally biased region" description="Basic and acidic residues" evidence="1">
    <location>
        <begin position="462"/>
        <end position="471"/>
    </location>
</feature>